<evidence type="ECO:0000256" key="5">
    <source>
        <dbReference type="SAM" id="SignalP"/>
    </source>
</evidence>
<dbReference type="Pfam" id="PF12796">
    <property type="entry name" value="Ank_2"/>
    <property type="match status" value="1"/>
</dbReference>
<evidence type="ECO:0000256" key="4">
    <source>
        <dbReference type="SAM" id="Phobius"/>
    </source>
</evidence>
<feature type="signal peptide" evidence="5">
    <location>
        <begin position="1"/>
        <end position="18"/>
    </location>
</feature>
<protein>
    <submittedName>
        <fullName evidence="6">Uncharacterized protein</fullName>
    </submittedName>
</protein>
<dbReference type="PANTHER" id="PTHR24198">
    <property type="entry name" value="ANKYRIN REPEAT AND PROTEIN KINASE DOMAIN-CONTAINING PROTEIN"/>
    <property type="match status" value="1"/>
</dbReference>
<feature type="repeat" description="ANK" evidence="3">
    <location>
        <begin position="395"/>
        <end position="427"/>
    </location>
</feature>
<evidence type="ECO:0000256" key="3">
    <source>
        <dbReference type="PROSITE-ProRule" id="PRU00023"/>
    </source>
</evidence>
<evidence type="ECO:0000313" key="6">
    <source>
        <dbReference type="EMBL" id="CAL1527422.1"/>
    </source>
</evidence>
<evidence type="ECO:0000256" key="1">
    <source>
        <dbReference type="ARBA" id="ARBA00022737"/>
    </source>
</evidence>
<dbReference type="InterPro" id="IPR002110">
    <property type="entry name" value="Ankyrin_rpt"/>
</dbReference>
<evidence type="ECO:0000313" key="7">
    <source>
        <dbReference type="Proteomes" id="UP001497497"/>
    </source>
</evidence>
<dbReference type="InterPro" id="IPR036770">
    <property type="entry name" value="Ankyrin_rpt-contain_sf"/>
</dbReference>
<reference evidence="6 7" key="1">
    <citation type="submission" date="2024-04" db="EMBL/GenBank/DDBJ databases">
        <authorList>
            <consortium name="Genoscope - CEA"/>
            <person name="William W."/>
        </authorList>
    </citation>
    <scope>NUCLEOTIDE SEQUENCE [LARGE SCALE GENOMIC DNA]</scope>
</reference>
<dbReference type="Pfam" id="PF13637">
    <property type="entry name" value="Ank_4"/>
    <property type="match status" value="1"/>
</dbReference>
<feature type="transmembrane region" description="Helical" evidence="4">
    <location>
        <begin position="274"/>
        <end position="297"/>
    </location>
</feature>
<feature type="repeat" description="ANK" evidence="3">
    <location>
        <begin position="362"/>
        <end position="394"/>
    </location>
</feature>
<dbReference type="SMART" id="SM00248">
    <property type="entry name" value="ANK"/>
    <property type="match status" value="4"/>
</dbReference>
<feature type="non-terminal residue" evidence="6">
    <location>
        <position position="487"/>
    </location>
</feature>
<sequence length="487" mass="54687">MSLIYLIFLTLLYENSSCQKILLHPFNQSECVTDCKDGLISDFDTVVFTSEIETSEISSVTEVHFQKKTSQDEKYTLLCDISSEKDCKDNYITNICNDKVYSTCCYCITSKNGLFSIQIRIKASVRLSRALIRGYIIRSSDHTAIVSATQMFPRIYDTTNITSSLTINSKVIDPKMDLVYIIRAKDLIVSYECKGLATPCMIEISADDSIYPVQGKEHAVFFRTYDQSKSITVNIKHAVCRLDINPTSNNIIIHLDVDSSATEDDRVEHKNLNIIIITVGASSAVLLILPCCVLIIYRSRKRHRNYILEQKLLTSELPLLNIKDLGEEGTRRSHDFVDGQENPMINPCKNTSKKRIKTTKNVDLTALQVASQNGHKDIDELLIKHEANINEKTTEGSKALSMASKNGHKDIVELLIKNNANLNEKTTDDCMALIIASEKGHKDIVELLIKNNANPNEKTTDDCMALIIASEKGHKDIVELLIKNNAN</sequence>
<dbReference type="PROSITE" id="PS50297">
    <property type="entry name" value="ANK_REP_REGION"/>
    <property type="match status" value="2"/>
</dbReference>
<feature type="chain" id="PRO_5043561904" evidence="5">
    <location>
        <begin position="19"/>
        <end position="487"/>
    </location>
</feature>
<keyword evidence="5" id="KW-0732">Signal</keyword>
<evidence type="ECO:0000256" key="2">
    <source>
        <dbReference type="ARBA" id="ARBA00023043"/>
    </source>
</evidence>
<dbReference type="Proteomes" id="UP001497497">
    <property type="component" value="Unassembled WGS sequence"/>
</dbReference>
<dbReference type="PROSITE" id="PS50088">
    <property type="entry name" value="ANK_REPEAT"/>
    <property type="match status" value="4"/>
</dbReference>
<dbReference type="EMBL" id="CAXITT010000017">
    <property type="protein sequence ID" value="CAL1527422.1"/>
    <property type="molecule type" value="Genomic_DNA"/>
</dbReference>
<keyword evidence="4" id="KW-0472">Membrane</keyword>
<keyword evidence="4" id="KW-1133">Transmembrane helix</keyword>
<comment type="caution">
    <text evidence="6">The sequence shown here is derived from an EMBL/GenBank/DDBJ whole genome shotgun (WGS) entry which is preliminary data.</text>
</comment>
<dbReference type="PANTHER" id="PTHR24198:SF165">
    <property type="entry name" value="ANKYRIN REPEAT-CONTAINING PROTEIN-RELATED"/>
    <property type="match status" value="1"/>
</dbReference>
<accession>A0AAV2H3P5</accession>
<gene>
    <name evidence="6" type="ORF">GSLYS_00001599001</name>
</gene>
<keyword evidence="2 3" id="KW-0040">ANK repeat</keyword>
<keyword evidence="7" id="KW-1185">Reference proteome</keyword>
<dbReference type="Gene3D" id="1.25.40.20">
    <property type="entry name" value="Ankyrin repeat-containing domain"/>
    <property type="match status" value="2"/>
</dbReference>
<feature type="repeat" description="ANK" evidence="3">
    <location>
        <begin position="428"/>
        <end position="460"/>
    </location>
</feature>
<keyword evidence="1" id="KW-0677">Repeat</keyword>
<dbReference type="AlphaFoldDB" id="A0AAV2H3P5"/>
<feature type="repeat" description="ANK" evidence="3">
    <location>
        <begin position="461"/>
        <end position="487"/>
    </location>
</feature>
<name>A0AAV2H3P5_LYMST</name>
<organism evidence="6 7">
    <name type="scientific">Lymnaea stagnalis</name>
    <name type="common">Great pond snail</name>
    <name type="synonym">Helix stagnalis</name>
    <dbReference type="NCBI Taxonomy" id="6523"/>
    <lineage>
        <taxon>Eukaryota</taxon>
        <taxon>Metazoa</taxon>
        <taxon>Spiralia</taxon>
        <taxon>Lophotrochozoa</taxon>
        <taxon>Mollusca</taxon>
        <taxon>Gastropoda</taxon>
        <taxon>Heterobranchia</taxon>
        <taxon>Euthyneura</taxon>
        <taxon>Panpulmonata</taxon>
        <taxon>Hygrophila</taxon>
        <taxon>Lymnaeoidea</taxon>
        <taxon>Lymnaeidae</taxon>
        <taxon>Lymnaea</taxon>
    </lineage>
</organism>
<proteinExistence type="predicted"/>
<dbReference type="SUPFAM" id="SSF48403">
    <property type="entry name" value="Ankyrin repeat"/>
    <property type="match status" value="1"/>
</dbReference>
<keyword evidence="4" id="KW-0812">Transmembrane</keyword>